<evidence type="ECO:0000256" key="3">
    <source>
        <dbReference type="ARBA" id="ARBA00023015"/>
    </source>
</evidence>
<dbReference type="Gene3D" id="1.10.357.10">
    <property type="entry name" value="Tetracycline Repressor, domain 2"/>
    <property type="match status" value="1"/>
</dbReference>
<feature type="DNA-binding region" description="H-T-H motif" evidence="6">
    <location>
        <begin position="23"/>
        <end position="42"/>
    </location>
</feature>
<dbReference type="InterPro" id="IPR003012">
    <property type="entry name" value="Tet_transcr_reg_TetR"/>
</dbReference>
<dbReference type="PANTHER" id="PTHR30055:SF151">
    <property type="entry name" value="TRANSCRIPTIONAL REGULATORY PROTEIN"/>
    <property type="match status" value="1"/>
</dbReference>
<dbReference type="EMBL" id="JACT01000005">
    <property type="protein sequence ID" value="KMS52980.1"/>
    <property type="molecule type" value="Genomic_DNA"/>
</dbReference>
<dbReference type="PATRIC" id="fig|1420583.3.peg.3486"/>
<dbReference type="GO" id="GO:0045892">
    <property type="term" value="P:negative regulation of DNA-templated transcription"/>
    <property type="evidence" value="ECO:0007669"/>
    <property type="project" value="InterPro"/>
</dbReference>
<dbReference type="Gene3D" id="1.10.10.60">
    <property type="entry name" value="Homeodomain-like"/>
    <property type="match status" value="1"/>
</dbReference>
<dbReference type="PANTHER" id="PTHR30055">
    <property type="entry name" value="HTH-TYPE TRANSCRIPTIONAL REGULATOR RUTR"/>
    <property type="match status" value="1"/>
</dbReference>
<evidence type="ECO:0000313" key="9">
    <source>
        <dbReference type="Proteomes" id="UP000052232"/>
    </source>
</evidence>
<keyword evidence="9" id="KW-1185">Reference proteome</keyword>
<evidence type="ECO:0000313" key="8">
    <source>
        <dbReference type="EMBL" id="KMS52980.1"/>
    </source>
</evidence>
<dbReference type="Pfam" id="PF02909">
    <property type="entry name" value="TetR_C_1"/>
    <property type="match status" value="1"/>
</dbReference>
<keyword evidence="3" id="KW-0805">Transcription regulation</keyword>
<dbReference type="InterPro" id="IPR009057">
    <property type="entry name" value="Homeodomain-like_sf"/>
</dbReference>
<dbReference type="GO" id="GO:0046677">
    <property type="term" value="P:response to antibiotic"/>
    <property type="evidence" value="ECO:0007669"/>
    <property type="project" value="InterPro"/>
</dbReference>
<comment type="function">
    <text evidence="1">TetR is the repressor of the tetracycline resistance element; its N-terminal region forms a helix-turn-helix structure and binds DNA. Binding of tetracycline to TetR reduces the repressor affinity for the tetracycline resistance gene (tetA) promoter operator sites.</text>
</comment>
<name>A0A0J8AD04_9SPHN</name>
<reference evidence="8 9" key="1">
    <citation type="journal article" date="2015" name="G3 (Bethesda)">
        <title>Insights into Ongoing Evolution of the Hexachlorocyclohexane Catabolic Pathway from Comparative Genomics of Ten Sphingomonadaceae Strains.</title>
        <authorList>
            <person name="Pearce S.L."/>
            <person name="Oakeshott J.G."/>
            <person name="Pandey G."/>
        </authorList>
    </citation>
    <scope>NUCLEOTIDE SEQUENCE [LARGE SCALE GENOMIC DNA]</scope>
    <source>
        <strain evidence="8 9">LL01</strain>
    </source>
</reference>
<sequence length="187" mass="20577">MTVDRIADQALALLDEVGLEGLSTRKLAAALGMQGPSLYHHFQNKAELLGHMTARILYRALAPLDRNVAWDVWLRTLSHATRAMTLEYRDGAMLYASSNPSDEIRRKLLPDMAEPLLRAGFTQLAADQSISFLGSFVVGWAVNEQNETVRRLMVSMMEMDETFAAGVETLVQGIAIRNGKSLSTPAG</sequence>
<organism evidence="8 9">
    <name type="scientific">Sphingobium cupriresistens LL01</name>
    <dbReference type="NCBI Taxonomy" id="1420583"/>
    <lineage>
        <taxon>Bacteria</taxon>
        <taxon>Pseudomonadati</taxon>
        <taxon>Pseudomonadota</taxon>
        <taxon>Alphaproteobacteria</taxon>
        <taxon>Sphingomonadales</taxon>
        <taxon>Sphingomonadaceae</taxon>
        <taxon>Sphingobium</taxon>
    </lineage>
</organism>
<proteinExistence type="predicted"/>
<gene>
    <name evidence="8" type="ORF">V473_18450</name>
</gene>
<accession>A0A0J8AD04</accession>
<evidence type="ECO:0000256" key="1">
    <source>
        <dbReference type="ARBA" id="ARBA00002856"/>
    </source>
</evidence>
<dbReference type="GO" id="GO:0000976">
    <property type="term" value="F:transcription cis-regulatory region binding"/>
    <property type="evidence" value="ECO:0007669"/>
    <property type="project" value="TreeGrafter"/>
</dbReference>
<dbReference type="PRINTS" id="PR00455">
    <property type="entry name" value="HTHTETR"/>
</dbReference>
<evidence type="ECO:0000256" key="2">
    <source>
        <dbReference type="ARBA" id="ARBA00022491"/>
    </source>
</evidence>
<dbReference type="STRING" id="1420583.V473_18450"/>
<keyword evidence="2" id="KW-0678">Repressor</keyword>
<dbReference type="PRINTS" id="PR00400">
    <property type="entry name" value="TETREPRESSOR"/>
</dbReference>
<dbReference type="Proteomes" id="UP000052232">
    <property type="component" value="Unassembled WGS sequence"/>
</dbReference>
<keyword evidence="4 6" id="KW-0238">DNA-binding</keyword>
<dbReference type="AlphaFoldDB" id="A0A0J8AD04"/>
<evidence type="ECO:0000259" key="7">
    <source>
        <dbReference type="PROSITE" id="PS50977"/>
    </source>
</evidence>
<dbReference type="InterPro" id="IPR004111">
    <property type="entry name" value="Repressor_TetR_C"/>
</dbReference>
<dbReference type="InterPro" id="IPR001647">
    <property type="entry name" value="HTH_TetR"/>
</dbReference>
<dbReference type="Pfam" id="PF00440">
    <property type="entry name" value="TetR_N"/>
    <property type="match status" value="1"/>
</dbReference>
<feature type="domain" description="HTH tetR-type" evidence="7">
    <location>
        <begin position="1"/>
        <end position="60"/>
    </location>
</feature>
<evidence type="ECO:0000256" key="5">
    <source>
        <dbReference type="ARBA" id="ARBA00023163"/>
    </source>
</evidence>
<dbReference type="InterPro" id="IPR036271">
    <property type="entry name" value="Tet_transcr_reg_TetR-rel_C_sf"/>
</dbReference>
<evidence type="ECO:0000256" key="6">
    <source>
        <dbReference type="PROSITE-ProRule" id="PRU00335"/>
    </source>
</evidence>
<dbReference type="SUPFAM" id="SSF46689">
    <property type="entry name" value="Homeodomain-like"/>
    <property type="match status" value="1"/>
</dbReference>
<comment type="caution">
    <text evidence="8">The sequence shown here is derived from an EMBL/GenBank/DDBJ whole genome shotgun (WGS) entry which is preliminary data.</text>
</comment>
<evidence type="ECO:0000256" key="4">
    <source>
        <dbReference type="ARBA" id="ARBA00023125"/>
    </source>
</evidence>
<protein>
    <submittedName>
        <fullName evidence="8">TetR family transcriptional regulator</fullName>
    </submittedName>
</protein>
<dbReference type="InterPro" id="IPR050109">
    <property type="entry name" value="HTH-type_TetR-like_transc_reg"/>
</dbReference>
<dbReference type="PROSITE" id="PS50977">
    <property type="entry name" value="HTH_TETR_2"/>
    <property type="match status" value="1"/>
</dbReference>
<keyword evidence="5" id="KW-0804">Transcription</keyword>
<dbReference type="SUPFAM" id="SSF48498">
    <property type="entry name" value="Tetracyclin repressor-like, C-terminal domain"/>
    <property type="match status" value="1"/>
</dbReference>
<dbReference type="GO" id="GO:0003700">
    <property type="term" value="F:DNA-binding transcription factor activity"/>
    <property type="evidence" value="ECO:0007669"/>
    <property type="project" value="TreeGrafter"/>
</dbReference>